<accession>A0A9K3PRT5</accession>
<sequence>MYDVIGREQYDGKILVRDQWWETAYIASFAAMVGHLAHRDDLLFVHCQEETRKVEQGHYAVMEIDRKKRRISIYDGLPLALRTLNRHIVNVLQKTTLVLLDASIRFMKKSKLYPLVDGHNCGPIACLKVWKMLLPWEIAPERLRPDDYRPTLVTKFHDLVKRCSKEIIWEPGANRKVIAPDVQYAYNEATDGDMQIHESQEDSMVDEVINEATKREGCPTTLSLVEGSRELRESQEVSIVDEVTGDDQMHCYPTTNPPGKNKPVLGWWREDGIEGEPLAMTSNGNGGGTTLEEEIEEKPARPIADVEIRNERRRVACIKGKRSQIIQADKMVWLRG</sequence>
<dbReference type="OrthoDB" id="10685029at2759"/>
<reference evidence="2" key="1">
    <citation type="journal article" date="2021" name="Sci. Rep.">
        <title>Diploid genomic architecture of Nitzschia inconspicua, an elite biomass production diatom.</title>
        <authorList>
            <person name="Oliver A."/>
            <person name="Podell S."/>
            <person name="Pinowska A."/>
            <person name="Traller J.C."/>
            <person name="Smith S.R."/>
            <person name="McClure R."/>
            <person name="Beliaev A."/>
            <person name="Bohutskyi P."/>
            <person name="Hill E.A."/>
            <person name="Rabines A."/>
            <person name="Zheng H."/>
            <person name="Allen L.Z."/>
            <person name="Kuo A."/>
            <person name="Grigoriev I.V."/>
            <person name="Allen A.E."/>
            <person name="Hazlebeck D."/>
            <person name="Allen E.E."/>
        </authorList>
    </citation>
    <scope>NUCLEOTIDE SEQUENCE</scope>
    <source>
        <strain evidence="2">Hildebrandi</strain>
    </source>
</reference>
<feature type="region of interest" description="Disordered" evidence="1">
    <location>
        <begin position="278"/>
        <end position="298"/>
    </location>
</feature>
<dbReference type="AlphaFoldDB" id="A0A9K3PRT5"/>
<evidence type="ECO:0000256" key="1">
    <source>
        <dbReference type="SAM" id="MobiDB-lite"/>
    </source>
</evidence>
<keyword evidence="3" id="KW-1185">Reference proteome</keyword>
<name>A0A9K3PRT5_9STRA</name>
<dbReference type="Proteomes" id="UP000693970">
    <property type="component" value="Unassembled WGS sequence"/>
</dbReference>
<proteinExistence type="predicted"/>
<reference evidence="2" key="2">
    <citation type="submission" date="2021-04" db="EMBL/GenBank/DDBJ databases">
        <authorList>
            <person name="Podell S."/>
        </authorList>
    </citation>
    <scope>NUCLEOTIDE SEQUENCE</scope>
    <source>
        <strain evidence="2">Hildebrandi</strain>
    </source>
</reference>
<evidence type="ECO:0000313" key="3">
    <source>
        <dbReference type="Proteomes" id="UP000693970"/>
    </source>
</evidence>
<organism evidence="2 3">
    <name type="scientific">Nitzschia inconspicua</name>
    <dbReference type="NCBI Taxonomy" id="303405"/>
    <lineage>
        <taxon>Eukaryota</taxon>
        <taxon>Sar</taxon>
        <taxon>Stramenopiles</taxon>
        <taxon>Ochrophyta</taxon>
        <taxon>Bacillariophyta</taxon>
        <taxon>Bacillariophyceae</taxon>
        <taxon>Bacillariophycidae</taxon>
        <taxon>Bacillariales</taxon>
        <taxon>Bacillariaceae</taxon>
        <taxon>Nitzschia</taxon>
    </lineage>
</organism>
<dbReference type="EMBL" id="JAGRRH010000015">
    <property type="protein sequence ID" value="KAG7356953.1"/>
    <property type="molecule type" value="Genomic_DNA"/>
</dbReference>
<gene>
    <name evidence="2" type="ORF">IV203_001641</name>
</gene>
<comment type="caution">
    <text evidence="2">The sequence shown here is derived from an EMBL/GenBank/DDBJ whole genome shotgun (WGS) entry which is preliminary data.</text>
</comment>
<evidence type="ECO:0000313" key="2">
    <source>
        <dbReference type="EMBL" id="KAG7356953.1"/>
    </source>
</evidence>
<protein>
    <submittedName>
        <fullName evidence="2">Uncharacterized protein</fullName>
    </submittedName>
</protein>